<dbReference type="Proteomes" id="UP000605970">
    <property type="component" value="Unassembled WGS sequence"/>
</dbReference>
<dbReference type="InterPro" id="IPR001623">
    <property type="entry name" value="DnaJ_domain"/>
</dbReference>
<dbReference type="InterPro" id="IPR013766">
    <property type="entry name" value="Thioredoxin_domain"/>
</dbReference>
<dbReference type="Gene3D" id="1.10.287.110">
    <property type="entry name" value="DnaJ domain"/>
    <property type="match status" value="1"/>
</dbReference>
<dbReference type="GO" id="GO:0036498">
    <property type="term" value="P:IRE1-mediated unfolded protein response"/>
    <property type="evidence" value="ECO:0007669"/>
    <property type="project" value="TreeGrafter"/>
</dbReference>
<dbReference type="PROSITE" id="PS51352">
    <property type="entry name" value="THIOREDOXIN_2"/>
    <property type="match status" value="1"/>
</dbReference>
<dbReference type="GO" id="GO:0015035">
    <property type="term" value="F:protein-disulfide reductase activity"/>
    <property type="evidence" value="ECO:0007669"/>
    <property type="project" value="TreeGrafter"/>
</dbReference>
<evidence type="ECO:0000256" key="8">
    <source>
        <dbReference type="SAM" id="SignalP"/>
    </source>
</evidence>
<evidence type="ECO:0000256" key="6">
    <source>
        <dbReference type="ARBA" id="ARBA00035043"/>
    </source>
</evidence>
<evidence type="ECO:0000256" key="2">
    <source>
        <dbReference type="ARBA" id="ARBA00020921"/>
    </source>
</evidence>
<dbReference type="Pfam" id="PF00085">
    <property type="entry name" value="Thioredoxin"/>
    <property type="match status" value="1"/>
</dbReference>
<feature type="domain" description="Sushi" evidence="10">
    <location>
        <begin position="42"/>
        <end position="104"/>
    </location>
</feature>
<dbReference type="InterPro" id="IPR035976">
    <property type="entry name" value="Sushi/SCR/CCP_sf"/>
</dbReference>
<reference evidence="12" key="1">
    <citation type="journal article" date="2020" name="Ecol. Evol.">
        <title>Genome structure and content of the rice root-knot nematode (Meloidogyne graminicola).</title>
        <authorList>
            <person name="Phan N.T."/>
            <person name="Danchin E.G.J."/>
            <person name="Klopp C."/>
            <person name="Perfus-Barbeoch L."/>
            <person name="Kozlowski D.K."/>
            <person name="Koutsovoulos G.D."/>
            <person name="Lopez-Roques C."/>
            <person name="Bouchez O."/>
            <person name="Zahm M."/>
            <person name="Besnard G."/>
            <person name="Bellafiore S."/>
        </authorList>
    </citation>
    <scope>NUCLEOTIDE SEQUENCE</scope>
    <source>
        <strain evidence="12">VN-18</strain>
    </source>
</reference>
<dbReference type="InterPro" id="IPR052460">
    <property type="entry name" value="ER_disulfide_reductase"/>
</dbReference>
<dbReference type="InterPro" id="IPR000436">
    <property type="entry name" value="Sushi_SCR_CCP_dom"/>
</dbReference>
<protein>
    <recommendedName>
        <fullName evidence="2">DnaJ homolog subfamily C member 16</fullName>
    </recommendedName>
    <alternativeName>
        <fullName evidence="6">Endoplasmic reticulum DNA J domain-containing protein 8</fullName>
    </alternativeName>
</protein>
<dbReference type="PANTHER" id="PTHR44340">
    <property type="entry name" value="DNAJ HOMOLOG SUBFAMILY C MEMBER 10"/>
    <property type="match status" value="1"/>
</dbReference>
<evidence type="ECO:0000256" key="5">
    <source>
        <dbReference type="ARBA" id="ARBA00035002"/>
    </source>
</evidence>
<evidence type="ECO:0000256" key="1">
    <source>
        <dbReference type="ARBA" id="ARBA00004163"/>
    </source>
</evidence>
<dbReference type="PRINTS" id="PR00625">
    <property type="entry name" value="JDOMAIN"/>
</dbReference>
<dbReference type="SUPFAM" id="SSF57535">
    <property type="entry name" value="Complement control module/SCR domain"/>
    <property type="match status" value="4"/>
</dbReference>
<evidence type="ECO:0000256" key="4">
    <source>
        <dbReference type="ARBA" id="ARBA00023157"/>
    </source>
</evidence>
<evidence type="ECO:0000313" key="12">
    <source>
        <dbReference type="EMBL" id="KAF7639830.1"/>
    </source>
</evidence>
<dbReference type="EMBL" id="JABEBT010000003">
    <property type="protein sequence ID" value="KAF7639830.1"/>
    <property type="molecule type" value="Genomic_DNA"/>
</dbReference>
<dbReference type="PROSITE" id="PS50076">
    <property type="entry name" value="DNAJ_2"/>
    <property type="match status" value="1"/>
</dbReference>
<dbReference type="GO" id="GO:0051787">
    <property type="term" value="F:misfolded protein binding"/>
    <property type="evidence" value="ECO:0007669"/>
    <property type="project" value="TreeGrafter"/>
</dbReference>
<feature type="domain" description="J" evidence="9">
    <location>
        <begin position="589"/>
        <end position="653"/>
    </location>
</feature>
<evidence type="ECO:0000259" key="11">
    <source>
        <dbReference type="PROSITE" id="PS51352"/>
    </source>
</evidence>
<dbReference type="PROSITE" id="PS50923">
    <property type="entry name" value="SUSHI"/>
    <property type="match status" value="3"/>
</dbReference>
<dbReference type="Pfam" id="PF00084">
    <property type="entry name" value="Sushi"/>
    <property type="match status" value="1"/>
</dbReference>
<feature type="domain" description="Sushi" evidence="10">
    <location>
        <begin position="210"/>
        <end position="275"/>
    </location>
</feature>
<dbReference type="GO" id="GO:0006914">
    <property type="term" value="P:autophagy"/>
    <property type="evidence" value="ECO:0007669"/>
    <property type="project" value="UniProtKB-KW"/>
</dbReference>
<keyword evidence="7" id="KW-0768">Sushi</keyword>
<keyword evidence="13" id="KW-1185">Reference proteome</keyword>
<dbReference type="PROSITE" id="PS00636">
    <property type="entry name" value="DNAJ_1"/>
    <property type="match status" value="1"/>
</dbReference>
<gene>
    <name evidence="12" type="ORF">Mgra_00000750</name>
</gene>
<dbReference type="OrthoDB" id="5810603at2759"/>
<keyword evidence="8" id="KW-0732">Signal</keyword>
<evidence type="ECO:0000313" key="13">
    <source>
        <dbReference type="Proteomes" id="UP000605970"/>
    </source>
</evidence>
<dbReference type="SUPFAM" id="SSF46565">
    <property type="entry name" value="Chaperone J-domain"/>
    <property type="match status" value="1"/>
</dbReference>
<dbReference type="GO" id="GO:0016671">
    <property type="term" value="F:oxidoreductase activity, acting on a sulfur group of donors, disulfide as acceptor"/>
    <property type="evidence" value="ECO:0007669"/>
    <property type="project" value="TreeGrafter"/>
</dbReference>
<comment type="caution">
    <text evidence="12">The sequence shown here is derived from an EMBL/GenBank/DDBJ whole genome shotgun (WGS) entry which is preliminary data.</text>
</comment>
<keyword evidence="4 7" id="KW-1015">Disulfide bond</keyword>
<evidence type="ECO:0000256" key="7">
    <source>
        <dbReference type="PROSITE-ProRule" id="PRU00302"/>
    </source>
</evidence>
<dbReference type="PANTHER" id="PTHR44340:SF1">
    <property type="entry name" value="DNAJ HOMOLOG SUBFAMILY C MEMBER 10"/>
    <property type="match status" value="1"/>
</dbReference>
<comment type="function">
    <text evidence="5">Plays an important role in regulating the size of autophagosomes during the formation process.</text>
</comment>
<feature type="disulfide bond" evidence="7">
    <location>
        <begin position="246"/>
        <end position="273"/>
    </location>
</feature>
<evidence type="ECO:0000259" key="9">
    <source>
        <dbReference type="PROSITE" id="PS50076"/>
    </source>
</evidence>
<dbReference type="InterPro" id="IPR018253">
    <property type="entry name" value="DnaJ_domain_CS"/>
</dbReference>
<dbReference type="InterPro" id="IPR036869">
    <property type="entry name" value="J_dom_sf"/>
</dbReference>
<dbReference type="InterPro" id="IPR036249">
    <property type="entry name" value="Thioredoxin-like_sf"/>
</dbReference>
<dbReference type="SMART" id="SM00032">
    <property type="entry name" value="CCP"/>
    <property type="match status" value="6"/>
</dbReference>
<feature type="disulfide bond" evidence="7">
    <location>
        <begin position="168"/>
        <end position="195"/>
    </location>
</feature>
<feature type="signal peptide" evidence="8">
    <location>
        <begin position="1"/>
        <end position="23"/>
    </location>
</feature>
<dbReference type="GO" id="GO:0005789">
    <property type="term" value="C:endoplasmic reticulum membrane"/>
    <property type="evidence" value="ECO:0007669"/>
    <property type="project" value="UniProtKB-SubCell"/>
</dbReference>
<sequence>MLLRHILLFQIFSFNSCTFPITCEDKERRTQLKRIKRQSFGGFCSPQLVFNGQVNYVPTSNNLGQITSGTSAVLVCNAGFYPSGSSSATCNNGVWSQTLGICQSTTGGIGIGSTLTPGITTGFGQCTAMIPPAFGQLNYINAGQPSTTGLQQQQLGPFPSGTTVQLICLSGTFATGSSQAVCQNGQWQPFQLGPCQSTGLGVTGSIGGIGGCMGQMVPANGQILYSTVLQPGQTTYPSGTTATLSCFSGIPPINGQSTSSCLNGMWSPALGICSITGGTQGIFPTAFTGIGSTCPFGLFPPIGGTIQYSGQQQQQSFGSITGPPYAQGTTATLICQQGVPTGQSTSVCTGGQWMPPSLSGCSSGGLFGVTTPSIIGGFGTTAGQCVLPLTVLGGTVFYSNSGTTGGISNTGTLVGSVNTNIGTSQIGPWPQGTIAQAQCTNGQIPTGGPTSATCINSQWQPAQLGSCLGGGIGTVNPFGSTLTPLTGQGTCLFGPLTPLNGRLQFSNGQTIGPFPAGTTATLLCNAGFIPNGLSTSTCMNSQFSALGQCMPSSSNPIDTSTISNDSSNIYNSARVQCFELPQPANRAQFIYSPPSNSSSFPIGTTATLVCSAGTQLSDGSTHDPDAHSLFVRINRAYEVLKDDDLRQKYDQFGEKGLEDNGGGDHQYQSWQFYNDNFGIYDEDPEIITLGRGDFEEEVFQSGEIWFVNFYSAYCSHCHTLAPVWRELAKRIPEGVARIGAVNCAEDPQLCRSQNVMGYPSLIVYPQQEWFEGERKLDNLLNFLLSQISISILQPTHALPPQRPLLLELCLFNENDCLSEEERKKIAAISNQLLIQFVLLDCSDFAKELCNTFGAQEGMFLLSGDENEKPKELYFADLTDLRLQLLSELPELDELTSIEFNQLLNRKNINTDQESTLIIFINSKEEEQKEWRRLPIIFPQLDVKIVNCFVKDIKHLCDNMHLGKLPRSAIFKSNGGYDLNYGLINYLIILGNVQTNIREIIKFIRHSLNSNLIVLNYDTYWVIYLRSFFLNNFIGSSTIC</sequence>
<keyword evidence="3" id="KW-0072">Autophagy</keyword>
<feature type="chain" id="PRO_5035770867" description="DnaJ homolog subfamily C member 16" evidence="8">
    <location>
        <begin position="24"/>
        <end position="1039"/>
    </location>
</feature>
<dbReference type="SUPFAM" id="SSF52833">
    <property type="entry name" value="Thioredoxin-like"/>
    <property type="match status" value="1"/>
</dbReference>
<dbReference type="Gene3D" id="3.40.30.10">
    <property type="entry name" value="Glutaredoxin"/>
    <property type="match status" value="1"/>
</dbReference>
<feature type="domain" description="Thioredoxin" evidence="11">
    <location>
        <begin position="677"/>
        <end position="788"/>
    </location>
</feature>
<organism evidence="12 13">
    <name type="scientific">Meloidogyne graminicola</name>
    <dbReference type="NCBI Taxonomy" id="189291"/>
    <lineage>
        <taxon>Eukaryota</taxon>
        <taxon>Metazoa</taxon>
        <taxon>Ecdysozoa</taxon>
        <taxon>Nematoda</taxon>
        <taxon>Chromadorea</taxon>
        <taxon>Rhabditida</taxon>
        <taxon>Tylenchina</taxon>
        <taxon>Tylenchomorpha</taxon>
        <taxon>Tylenchoidea</taxon>
        <taxon>Meloidogynidae</taxon>
        <taxon>Meloidogyninae</taxon>
        <taxon>Meloidogyne</taxon>
    </lineage>
</organism>
<evidence type="ECO:0000259" key="10">
    <source>
        <dbReference type="PROSITE" id="PS50923"/>
    </source>
</evidence>
<feature type="domain" description="Sushi" evidence="10">
    <location>
        <begin position="124"/>
        <end position="197"/>
    </location>
</feature>
<evidence type="ECO:0000256" key="3">
    <source>
        <dbReference type="ARBA" id="ARBA00023006"/>
    </source>
</evidence>
<comment type="subcellular location">
    <subcellularLocation>
        <location evidence="1">Endoplasmic reticulum membrane</location>
        <topology evidence="1">Single-pass type IV membrane protein</topology>
    </subcellularLocation>
</comment>
<dbReference type="AlphaFoldDB" id="A0A8T0A2P8"/>
<proteinExistence type="predicted"/>
<dbReference type="CDD" id="cd00033">
    <property type="entry name" value="CCP"/>
    <property type="match status" value="1"/>
</dbReference>
<dbReference type="Gene3D" id="2.10.70.10">
    <property type="entry name" value="Complement Module, domain 1"/>
    <property type="match status" value="4"/>
</dbReference>
<dbReference type="GO" id="GO:0005788">
    <property type="term" value="C:endoplasmic reticulum lumen"/>
    <property type="evidence" value="ECO:0007669"/>
    <property type="project" value="TreeGrafter"/>
</dbReference>
<comment type="caution">
    <text evidence="7">Lacks conserved residue(s) required for the propagation of feature annotation.</text>
</comment>
<accession>A0A8T0A2P8</accession>
<name>A0A8T0A2P8_9BILA</name>